<sequence length="252" mass="27884">MKNLSDYLGQNIKQKRIVITGGTTGIGKAIADLLVSLGARVLIFGRDDRDFKKAFDDIKKKFPKCELYGAPIDITNKEDIETIWGIIDNSLGGIDILINNAALGADGVTDSDSKEWQYILDTNVMGYLTFSYEAVSRMKVQKSGHIINIGSMSAETRKGTSTIYVATKAAIRGFSTSLRKEINPLGIKVSLIEPGAVMSDMQSDTKTQQRQKIKKMEMLEAEDVAMSVLFCLSQPQRCDIVTMQLRPHLQII</sequence>
<evidence type="ECO:0000256" key="1">
    <source>
        <dbReference type="ARBA" id="ARBA00006484"/>
    </source>
</evidence>
<accession>A0ABV4TL28</accession>
<evidence type="ECO:0000313" key="5">
    <source>
        <dbReference type="Proteomes" id="UP001574170"/>
    </source>
</evidence>
<organism evidence="4 5">
    <name type="scientific">Flavobacterium magnesitis</name>
    <dbReference type="NCBI Taxonomy" id="3138077"/>
    <lineage>
        <taxon>Bacteria</taxon>
        <taxon>Pseudomonadati</taxon>
        <taxon>Bacteroidota</taxon>
        <taxon>Flavobacteriia</taxon>
        <taxon>Flavobacteriales</taxon>
        <taxon>Flavobacteriaceae</taxon>
        <taxon>Flavobacterium</taxon>
    </lineage>
</organism>
<reference evidence="4 5" key="1">
    <citation type="submission" date="2024-04" db="EMBL/GenBank/DDBJ databases">
        <title>New Clade of Flavobacterium.</title>
        <authorList>
            <person name="Matos L."/>
            <person name="Proenca D.N."/>
            <person name="Fransisco R.M."/>
            <person name="Chung A.P."/>
            <person name="Maccario L."/>
            <person name="Sorensen S.J."/>
            <person name="Morais P.V."/>
        </authorList>
    </citation>
    <scope>NUCLEOTIDE SEQUENCE [LARGE SCALE GENOMIC DNA]</scope>
    <source>
        <strain evidence="4 5">FBOR7N2.3</strain>
    </source>
</reference>
<dbReference type="Gene3D" id="3.40.50.720">
    <property type="entry name" value="NAD(P)-binding Rossmann-like Domain"/>
    <property type="match status" value="1"/>
</dbReference>
<dbReference type="InterPro" id="IPR036291">
    <property type="entry name" value="NAD(P)-bd_dom_sf"/>
</dbReference>
<dbReference type="GO" id="GO:0016491">
    <property type="term" value="F:oxidoreductase activity"/>
    <property type="evidence" value="ECO:0007669"/>
    <property type="project" value="UniProtKB-KW"/>
</dbReference>
<comment type="caution">
    <text evidence="4">The sequence shown here is derived from an EMBL/GenBank/DDBJ whole genome shotgun (WGS) entry which is preliminary data.</text>
</comment>
<dbReference type="PANTHER" id="PTHR43115">
    <property type="entry name" value="DEHYDROGENASE/REDUCTASE SDR FAMILY MEMBER 11"/>
    <property type="match status" value="1"/>
</dbReference>
<dbReference type="Pfam" id="PF00106">
    <property type="entry name" value="adh_short"/>
    <property type="match status" value="1"/>
</dbReference>
<dbReference type="EMBL" id="JBCFQK010000007">
    <property type="protein sequence ID" value="MFA9194062.1"/>
    <property type="molecule type" value="Genomic_DNA"/>
</dbReference>
<keyword evidence="2 4" id="KW-0560">Oxidoreductase</keyword>
<dbReference type="EC" id="1.-.-.-" evidence="4"/>
<dbReference type="RefSeq" id="WP_373391167.1">
    <property type="nucleotide sequence ID" value="NZ_JBCFQJ010000007.1"/>
</dbReference>
<name>A0ABV4TL28_9FLAO</name>
<evidence type="ECO:0000256" key="3">
    <source>
        <dbReference type="RuleBase" id="RU000363"/>
    </source>
</evidence>
<dbReference type="PROSITE" id="PS00061">
    <property type="entry name" value="ADH_SHORT"/>
    <property type="match status" value="1"/>
</dbReference>
<evidence type="ECO:0000256" key="2">
    <source>
        <dbReference type="ARBA" id="ARBA00023002"/>
    </source>
</evidence>
<dbReference type="PRINTS" id="PR00081">
    <property type="entry name" value="GDHRDH"/>
</dbReference>
<dbReference type="InterPro" id="IPR002347">
    <property type="entry name" value="SDR_fam"/>
</dbReference>
<evidence type="ECO:0000313" key="4">
    <source>
        <dbReference type="EMBL" id="MFA9194062.1"/>
    </source>
</evidence>
<dbReference type="Proteomes" id="UP001574170">
    <property type="component" value="Unassembled WGS sequence"/>
</dbReference>
<dbReference type="CDD" id="cd05233">
    <property type="entry name" value="SDR_c"/>
    <property type="match status" value="1"/>
</dbReference>
<keyword evidence="5" id="KW-1185">Reference proteome</keyword>
<proteinExistence type="inferred from homology"/>
<protein>
    <submittedName>
        <fullName evidence="4">SDR family oxidoreductase</fullName>
        <ecNumber evidence="4">1.-.-.-</ecNumber>
    </submittedName>
</protein>
<dbReference type="SUPFAM" id="SSF51735">
    <property type="entry name" value="NAD(P)-binding Rossmann-fold domains"/>
    <property type="match status" value="1"/>
</dbReference>
<gene>
    <name evidence="4" type="ORF">AAGV33_06555</name>
</gene>
<dbReference type="InterPro" id="IPR020904">
    <property type="entry name" value="Sc_DH/Rdtase_CS"/>
</dbReference>
<dbReference type="PRINTS" id="PR00080">
    <property type="entry name" value="SDRFAMILY"/>
</dbReference>
<dbReference type="PANTHER" id="PTHR43115:SF4">
    <property type="entry name" value="DEHYDROGENASE_REDUCTASE SDR FAMILY MEMBER 11"/>
    <property type="match status" value="1"/>
</dbReference>
<comment type="similarity">
    <text evidence="1 3">Belongs to the short-chain dehydrogenases/reductases (SDR) family.</text>
</comment>